<gene>
    <name evidence="1" type="ORF">DI551_05015</name>
</gene>
<dbReference type="EMBL" id="QFQB01000026">
    <property type="protein sequence ID" value="PZQ46467.1"/>
    <property type="molecule type" value="Genomic_DNA"/>
</dbReference>
<dbReference type="SUPFAM" id="SSF46785">
    <property type="entry name" value="Winged helix' DNA-binding domain"/>
    <property type="match status" value="1"/>
</dbReference>
<sequence>MTSKKMKKLQTILQELIAIDPEFPIQWVTVFCEIASEEGISLKDISDRTGISMSVMSRTIGALSNARRMGKPYGLVVVKHARDDRRRKELFLSAKGKKLVEKLDKAI</sequence>
<dbReference type="InterPro" id="IPR036390">
    <property type="entry name" value="WH_DNA-bd_sf"/>
</dbReference>
<evidence type="ECO:0000313" key="1">
    <source>
        <dbReference type="EMBL" id="PZQ46467.1"/>
    </source>
</evidence>
<comment type="caution">
    <text evidence="1">The sequence shown here is derived from an EMBL/GenBank/DDBJ whole genome shotgun (WGS) entry which is preliminary data.</text>
</comment>
<protein>
    <submittedName>
        <fullName evidence="1">MarR family transcriptional regulator</fullName>
    </submittedName>
</protein>
<accession>A0A2W5PP32</accession>
<dbReference type="InterPro" id="IPR036388">
    <property type="entry name" value="WH-like_DNA-bd_sf"/>
</dbReference>
<organism evidence="1 2">
    <name type="scientific">Micavibrio aeruginosavorus</name>
    <dbReference type="NCBI Taxonomy" id="349221"/>
    <lineage>
        <taxon>Bacteria</taxon>
        <taxon>Pseudomonadati</taxon>
        <taxon>Bdellovibrionota</taxon>
        <taxon>Bdellovibrionia</taxon>
        <taxon>Bdellovibrionales</taxon>
        <taxon>Pseudobdellovibrionaceae</taxon>
        <taxon>Micavibrio</taxon>
    </lineage>
</organism>
<reference evidence="1 2" key="1">
    <citation type="submission" date="2017-08" db="EMBL/GenBank/DDBJ databases">
        <title>Infants hospitalized years apart are colonized by the same room-sourced microbial strains.</title>
        <authorList>
            <person name="Brooks B."/>
            <person name="Olm M.R."/>
            <person name="Firek B.A."/>
            <person name="Baker R."/>
            <person name="Thomas B.C."/>
            <person name="Morowitz M.J."/>
            <person name="Banfield J.F."/>
        </authorList>
    </citation>
    <scope>NUCLEOTIDE SEQUENCE [LARGE SCALE GENOMIC DNA]</scope>
    <source>
        <strain evidence="1">S2_005_002_R2_29</strain>
    </source>
</reference>
<dbReference type="AlphaFoldDB" id="A0A2W5PP32"/>
<dbReference type="Proteomes" id="UP000249417">
    <property type="component" value="Unassembled WGS sequence"/>
</dbReference>
<dbReference type="Gene3D" id="1.10.10.10">
    <property type="entry name" value="Winged helix-like DNA-binding domain superfamily/Winged helix DNA-binding domain"/>
    <property type="match status" value="1"/>
</dbReference>
<evidence type="ECO:0000313" key="2">
    <source>
        <dbReference type="Proteomes" id="UP000249417"/>
    </source>
</evidence>
<name>A0A2W5PP32_9BACT</name>
<proteinExistence type="predicted"/>